<sequence length="85" mass="9353">MTALQTSSLGCVEHLELENLAIDTARVVGESEAVIWITTQSTLVLNTFQLSVLAARPAADCRIICTPGEHFELSRSAASRMWRTY</sequence>
<protein>
    <submittedName>
        <fullName evidence="1">B229_F1_33</fullName>
    </submittedName>
</protein>
<dbReference type="EMBL" id="U00020">
    <property type="protein sequence ID" value="AAA17317.1"/>
    <property type="molecule type" value="Genomic_DNA"/>
</dbReference>
<evidence type="ECO:0000313" key="1">
    <source>
        <dbReference type="EMBL" id="AAA17317.1"/>
    </source>
</evidence>
<name>Q49875_MYCLR</name>
<reference evidence="1" key="2">
    <citation type="submission" date="1994-03" db="EMBL/GenBank/DDBJ databases">
        <authorList>
            <person name="Robison K."/>
        </authorList>
    </citation>
    <scope>NUCLEOTIDE SEQUENCE</scope>
</reference>
<dbReference type="AlphaFoldDB" id="Q49875"/>
<proteinExistence type="predicted"/>
<reference evidence="1" key="1">
    <citation type="submission" date="1994-01" db="EMBL/GenBank/DDBJ databases">
        <authorList>
            <person name="Smith D.R."/>
        </authorList>
    </citation>
    <scope>NUCLEOTIDE SEQUENCE</scope>
</reference>
<dbReference type="PIR" id="S73003">
    <property type="entry name" value="S73003"/>
</dbReference>
<accession>Q49875</accession>
<organism evidence="1">
    <name type="scientific">Mycobacterium leprae</name>
    <dbReference type="NCBI Taxonomy" id="1769"/>
    <lineage>
        <taxon>Bacteria</taxon>
        <taxon>Bacillati</taxon>
        <taxon>Actinomycetota</taxon>
        <taxon>Actinomycetes</taxon>
        <taxon>Mycobacteriales</taxon>
        <taxon>Mycobacteriaceae</taxon>
        <taxon>Mycobacterium</taxon>
    </lineage>
</organism>